<evidence type="ECO:0000256" key="5">
    <source>
        <dbReference type="ARBA" id="ARBA00022630"/>
    </source>
</evidence>
<comment type="cofactor">
    <cofactor evidence="1">
        <name>Zn(2+)</name>
        <dbReference type="ChEBI" id="CHEBI:29105"/>
    </cofactor>
</comment>
<dbReference type="GO" id="GO:0009398">
    <property type="term" value="P:FMN biosynthetic process"/>
    <property type="evidence" value="ECO:0007669"/>
    <property type="project" value="TreeGrafter"/>
</dbReference>
<dbReference type="InterPro" id="IPR023465">
    <property type="entry name" value="Riboflavin_kinase_dom_sf"/>
</dbReference>
<comment type="function">
    <text evidence="15">Catalyzes the phosphorylation of riboflavin (vitamin B2) to form flavin-mononucleotide (FMN), hence rate-limiting enzyme in the synthesis of FAD. Essential for TNF-induced reactive oxygen species (ROS) production. Through its interaction with both TNFRSF1A and CYBA, physically and functionally couples TNFRSF1A to NADPH oxidase. TNF-activation of RFK may enhance the incorporation of FAD in NADPH oxidase, a critical step for the assembly and activation of NADPH oxidase.</text>
</comment>
<keyword evidence="10" id="KW-0418">Kinase</keyword>
<evidence type="ECO:0000313" key="18">
    <source>
        <dbReference type="EnsemblMetazoa" id="XP_020900398.1"/>
    </source>
</evidence>
<dbReference type="Proteomes" id="UP000887567">
    <property type="component" value="Unplaced"/>
</dbReference>
<reference evidence="18" key="1">
    <citation type="submission" date="2022-11" db="UniProtKB">
        <authorList>
            <consortium name="EnsemblMetazoa"/>
        </authorList>
    </citation>
    <scope>IDENTIFICATION</scope>
</reference>
<organism evidence="18 19">
    <name type="scientific">Exaiptasia diaphana</name>
    <name type="common">Tropical sea anemone</name>
    <name type="synonym">Aiptasia pulchella</name>
    <dbReference type="NCBI Taxonomy" id="2652724"/>
    <lineage>
        <taxon>Eukaryota</taxon>
        <taxon>Metazoa</taxon>
        <taxon>Cnidaria</taxon>
        <taxon>Anthozoa</taxon>
        <taxon>Hexacorallia</taxon>
        <taxon>Actiniaria</taxon>
        <taxon>Aiptasiidae</taxon>
        <taxon>Exaiptasia</taxon>
    </lineage>
</organism>
<dbReference type="GO" id="GO:0008531">
    <property type="term" value="F:riboflavin kinase activity"/>
    <property type="evidence" value="ECO:0007669"/>
    <property type="project" value="UniProtKB-EC"/>
</dbReference>
<keyword evidence="7" id="KW-0808">Transferase</keyword>
<dbReference type="Gene3D" id="2.40.30.30">
    <property type="entry name" value="Riboflavin kinase-like"/>
    <property type="match status" value="1"/>
</dbReference>
<dbReference type="GeneID" id="110239037"/>
<evidence type="ECO:0000256" key="14">
    <source>
        <dbReference type="ARBA" id="ARBA00050912"/>
    </source>
</evidence>
<evidence type="ECO:0000256" key="2">
    <source>
        <dbReference type="ARBA" id="ARBA00005201"/>
    </source>
</evidence>
<dbReference type="EnsemblMetazoa" id="XM_021044739.2">
    <property type="protein sequence ID" value="XP_020900398.1"/>
    <property type="gene ID" value="LOC110239037"/>
</dbReference>
<keyword evidence="19" id="KW-1185">Reference proteome</keyword>
<dbReference type="OrthoDB" id="276388at2759"/>
<dbReference type="InterPro" id="IPR023468">
    <property type="entry name" value="Riboflavin_kinase"/>
</dbReference>
<comment type="pathway">
    <text evidence="2">Cofactor biosynthesis; FMN biosynthesis; FMN from riboflavin (ATP route): step 1/1.</text>
</comment>
<dbReference type="GO" id="GO:0046872">
    <property type="term" value="F:metal ion binding"/>
    <property type="evidence" value="ECO:0007669"/>
    <property type="project" value="UniProtKB-KW"/>
</dbReference>
<keyword evidence="12" id="KW-0067">ATP-binding</keyword>
<accession>A0A913X989</accession>
<dbReference type="RefSeq" id="XP_020900398.1">
    <property type="nucleotide sequence ID" value="XM_021044739.2"/>
</dbReference>
<evidence type="ECO:0000256" key="13">
    <source>
        <dbReference type="ARBA" id="ARBA00029789"/>
    </source>
</evidence>
<evidence type="ECO:0000256" key="6">
    <source>
        <dbReference type="ARBA" id="ARBA00022643"/>
    </source>
</evidence>
<dbReference type="AlphaFoldDB" id="A0A913X989"/>
<evidence type="ECO:0000259" key="17">
    <source>
        <dbReference type="SMART" id="SM00904"/>
    </source>
</evidence>
<dbReference type="EC" id="2.7.1.26" evidence="3"/>
<evidence type="ECO:0000256" key="3">
    <source>
        <dbReference type="ARBA" id="ARBA00012105"/>
    </source>
</evidence>
<dbReference type="GO" id="GO:0005524">
    <property type="term" value="F:ATP binding"/>
    <property type="evidence" value="ECO:0007669"/>
    <property type="project" value="UniProtKB-KW"/>
</dbReference>
<evidence type="ECO:0000256" key="1">
    <source>
        <dbReference type="ARBA" id="ARBA00001947"/>
    </source>
</evidence>
<keyword evidence="9" id="KW-0547">Nucleotide-binding</keyword>
<dbReference type="InterPro" id="IPR015865">
    <property type="entry name" value="Riboflavin_kinase_bac/euk"/>
</dbReference>
<dbReference type="FunFam" id="2.40.30.30:FF:000002">
    <property type="entry name" value="Riboflavin kinase, putative"/>
    <property type="match status" value="1"/>
</dbReference>
<evidence type="ECO:0000256" key="15">
    <source>
        <dbReference type="ARBA" id="ARBA00054097"/>
    </source>
</evidence>
<sequence>MEMHDEISNKLPIFVQGSVVKGFGRGSKELGIPTANYPEDVVDKCSESLKTGIYCGWSRVDDGEVYKMVMSVGWNPYYKNEKKSMETHIIHNYDQDFYGSQLSVIVVGYLRPEKSYPSLQALIDAIHDDINQAKDLLERPENKAYASHTFFTSSSSSNAVQNGL</sequence>
<dbReference type="PANTHER" id="PTHR22749">
    <property type="entry name" value="RIBOFLAVIN KINASE/FMN ADENYLYLTRANSFERASE"/>
    <property type="match status" value="1"/>
</dbReference>
<keyword evidence="5" id="KW-0285">Flavoprotein</keyword>
<keyword evidence="11" id="KW-0862">Zinc</keyword>
<evidence type="ECO:0000256" key="8">
    <source>
        <dbReference type="ARBA" id="ARBA00022723"/>
    </source>
</evidence>
<evidence type="ECO:0000256" key="9">
    <source>
        <dbReference type="ARBA" id="ARBA00022741"/>
    </source>
</evidence>
<dbReference type="OMA" id="NGEVHKM"/>
<evidence type="ECO:0000256" key="10">
    <source>
        <dbReference type="ARBA" id="ARBA00022777"/>
    </source>
</evidence>
<dbReference type="Pfam" id="PF01687">
    <property type="entry name" value="Flavokinase"/>
    <property type="match status" value="1"/>
</dbReference>
<protein>
    <recommendedName>
        <fullName evidence="4">Riboflavin kinase</fullName>
        <ecNumber evidence="3">2.7.1.26</ecNumber>
    </recommendedName>
    <alternativeName>
        <fullName evidence="16">ATP:riboflavin 5'-phosphotransferase</fullName>
    </alternativeName>
    <alternativeName>
        <fullName evidence="13">Flavokinase</fullName>
    </alternativeName>
</protein>
<evidence type="ECO:0000256" key="12">
    <source>
        <dbReference type="ARBA" id="ARBA00022840"/>
    </source>
</evidence>
<proteinExistence type="predicted"/>
<keyword evidence="8" id="KW-0479">Metal-binding</keyword>
<evidence type="ECO:0000256" key="4">
    <source>
        <dbReference type="ARBA" id="ARBA00017394"/>
    </source>
</evidence>
<dbReference type="GO" id="GO:0005739">
    <property type="term" value="C:mitochondrion"/>
    <property type="evidence" value="ECO:0007669"/>
    <property type="project" value="TreeGrafter"/>
</dbReference>
<evidence type="ECO:0000313" key="19">
    <source>
        <dbReference type="Proteomes" id="UP000887567"/>
    </source>
</evidence>
<keyword evidence="6" id="KW-0288">FMN</keyword>
<evidence type="ECO:0000256" key="16">
    <source>
        <dbReference type="ARBA" id="ARBA00077632"/>
    </source>
</evidence>
<name>A0A913X989_EXADI</name>
<evidence type="ECO:0000256" key="7">
    <source>
        <dbReference type="ARBA" id="ARBA00022679"/>
    </source>
</evidence>
<dbReference type="SUPFAM" id="SSF82114">
    <property type="entry name" value="Riboflavin kinase-like"/>
    <property type="match status" value="1"/>
</dbReference>
<evidence type="ECO:0000256" key="11">
    <source>
        <dbReference type="ARBA" id="ARBA00022833"/>
    </source>
</evidence>
<feature type="domain" description="Riboflavin kinase" evidence="17">
    <location>
        <begin position="8"/>
        <end position="138"/>
    </location>
</feature>
<dbReference type="PANTHER" id="PTHR22749:SF6">
    <property type="entry name" value="RIBOFLAVIN KINASE"/>
    <property type="match status" value="1"/>
</dbReference>
<dbReference type="KEGG" id="epa:110239037"/>
<dbReference type="SMART" id="SM00904">
    <property type="entry name" value="Flavokinase"/>
    <property type="match status" value="1"/>
</dbReference>
<dbReference type="GO" id="GO:0009231">
    <property type="term" value="P:riboflavin biosynthetic process"/>
    <property type="evidence" value="ECO:0007669"/>
    <property type="project" value="InterPro"/>
</dbReference>
<comment type="catalytic activity">
    <reaction evidence="14">
        <text>riboflavin + ATP = FMN + ADP + H(+)</text>
        <dbReference type="Rhea" id="RHEA:14357"/>
        <dbReference type="ChEBI" id="CHEBI:15378"/>
        <dbReference type="ChEBI" id="CHEBI:30616"/>
        <dbReference type="ChEBI" id="CHEBI:57986"/>
        <dbReference type="ChEBI" id="CHEBI:58210"/>
        <dbReference type="ChEBI" id="CHEBI:456216"/>
        <dbReference type="EC" id="2.7.1.26"/>
    </reaction>
    <physiologicalReaction direction="left-to-right" evidence="14">
        <dbReference type="Rhea" id="RHEA:14358"/>
    </physiologicalReaction>
</comment>